<dbReference type="Proteomes" id="UP000757435">
    <property type="component" value="Unassembled WGS sequence"/>
</dbReference>
<proteinExistence type="predicted"/>
<reference evidence="2" key="1">
    <citation type="submission" date="2021-05" db="EMBL/GenBank/DDBJ databases">
        <authorList>
            <person name="Pietrasiak N."/>
            <person name="Ward R."/>
            <person name="Stajich J.E."/>
            <person name="Kurbessoian T."/>
        </authorList>
    </citation>
    <scope>NUCLEOTIDE SEQUENCE</scope>
    <source>
        <strain evidence="2">UHER 2000/2452</strain>
    </source>
</reference>
<protein>
    <submittedName>
        <fullName evidence="2">Uncharacterized protein</fullName>
    </submittedName>
</protein>
<dbReference type="AlphaFoldDB" id="A0A951ULN1"/>
<accession>A0A951ULN1</accession>
<organism evidence="2 3">
    <name type="scientific">Drouetiella hepatica Uher 2000/2452</name>
    <dbReference type="NCBI Taxonomy" id="904376"/>
    <lineage>
        <taxon>Bacteria</taxon>
        <taxon>Bacillati</taxon>
        <taxon>Cyanobacteriota</taxon>
        <taxon>Cyanophyceae</taxon>
        <taxon>Oculatellales</taxon>
        <taxon>Oculatellaceae</taxon>
        <taxon>Drouetiella</taxon>
    </lineage>
</organism>
<dbReference type="EMBL" id="JAHHHD010000003">
    <property type="protein sequence ID" value="MBW4657829.1"/>
    <property type="molecule type" value="Genomic_DNA"/>
</dbReference>
<feature type="transmembrane region" description="Helical" evidence="1">
    <location>
        <begin position="12"/>
        <end position="34"/>
    </location>
</feature>
<comment type="caution">
    <text evidence="2">The sequence shown here is derived from an EMBL/GenBank/DDBJ whole genome shotgun (WGS) entry which is preliminary data.</text>
</comment>
<gene>
    <name evidence="2" type="ORF">KME15_04085</name>
</gene>
<reference evidence="2" key="2">
    <citation type="journal article" date="2022" name="Microbiol. Resour. Announc.">
        <title>Metagenome Sequencing to Explore Phylogenomics of Terrestrial Cyanobacteria.</title>
        <authorList>
            <person name="Ward R.D."/>
            <person name="Stajich J.E."/>
            <person name="Johansen J.R."/>
            <person name="Huntemann M."/>
            <person name="Clum A."/>
            <person name="Foster B."/>
            <person name="Foster B."/>
            <person name="Roux S."/>
            <person name="Palaniappan K."/>
            <person name="Varghese N."/>
            <person name="Mukherjee S."/>
            <person name="Reddy T.B.K."/>
            <person name="Daum C."/>
            <person name="Copeland A."/>
            <person name="Chen I.A."/>
            <person name="Ivanova N.N."/>
            <person name="Kyrpides N.C."/>
            <person name="Shapiro N."/>
            <person name="Eloe-Fadrosh E.A."/>
            <person name="Pietrasiak N."/>
        </authorList>
    </citation>
    <scope>NUCLEOTIDE SEQUENCE</scope>
    <source>
        <strain evidence="2">UHER 2000/2452</strain>
    </source>
</reference>
<keyword evidence="1" id="KW-1133">Transmembrane helix</keyword>
<evidence type="ECO:0000313" key="2">
    <source>
        <dbReference type="EMBL" id="MBW4657829.1"/>
    </source>
</evidence>
<evidence type="ECO:0000256" key="1">
    <source>
        <dbReference type="SAM" id="Phobius"/>
    </source>
</evidence>
<sequence length="52" mass="5953">MQIKSESTIDSNSLFFLTLFCMVGLAVILTSLFLTHPAVRPLWQSLVMKNFY</sequence>
<keyword evidence="1" id="KW-0812">Transmembrane</keyword>
<name>A0A951ULN1_9CYAN</name>
<evidence type="ECO:0000313" key="3">
    <source>
        <dbReference type="Proteomes" id="UP000757435"/>
    </source>
</evidence>
<keyword evidence="1" id="KW-0472">Membrane</keyword>